<dbReference type="AlphaFoldDB" id="A0A8H7Y0D6"/>
<comment type="caution">
    <text evidence="1">The sequence shown here is derived from an EMBL/GenBank/DDBJ whole genome shotgun (WGS) entry which is preliminary data.</text>
</comment>
<reference evidence="1" key="1">
    <citation type="submission" date="2021-02" db="EMBL/GenBank/DDBJ databases">
        <title>Psilocybe cubensis genome.</title>
        <authorList>
            <person name="Mckernan K.J."/>
            <person name="Crawford S."/>
            <person name="Trippe A."/>
            <person name="Kane L.T."/>
            <person name="Mclaughlin S."/>
        </authorList>
    </citation>
    <scope>NUCLEOTIDE SEQUENCE [LARGE SCALE GENOMIC DNA]</scope>
    <source>
        <strain evidence="1">MGC-MH-2018</strain>
    </source>
</reference>
<evidence type="ECO:0000313" key="1">
    <source>
        <dbReference type="EMBL" id="KAG5168939.1"/>
    </source>
</evidence>
<name>A0A8H7Y0D6_PSICU</name>
<protein>
    <submittedName>
        <fullName evidence="1">Uncharacterized protein</fullName>
    </submittedName>
</protein>
<proteinExistence type="predicted"/>
<organism evidence="1">
    <name type="scientific">Psilocybe cubensis</name>
    <name type="common">Psychedelic mushroom</name>
    <name type="synonym">Stropharia cubensis</name>
    <dbReference type="NCBI Taxonomy" id="181762"/>
    <lineage>
        <taxon>Eukaryota</taxon>
        <taxon>Fungi</taxon>
        <taxon>Dikarya</taxon>
        <taxon>Basidiomycota</taxon>
        <taxon>Agaricomycotina</taxon>
        <taxon>Agaricomycetes</taxon>
        <taxon>Agaricomycetidae</taxon>
        <taxon>Agaricales</taxon>
        <taxon>Agaricineae</taxon>
        <taxon>Strophariaceae</taxon>
        <taxon>Psilocybe</taxon>
    </lineage>
</organism>
<dbReference type="OrthoDB" id="5370359at2759"/>
<sequence>MTTTTNTATRKRKSDTITLAAAKKARLAEAAHSETVTNILSDASNYKFPSTPEAARELILELAQYARSLENEIDGYKPKAKSPAELVAAAEKLANAAKSGIRKQMTWKPSCKKGSAKWVYDGVCNDPEVMGKLLGLDGPPTFKTSKMDKDKFEVLIGNLNVSVRYDMLRLTSDVNIHWKPTDGTFKFSGNYGI</sequence>
<dbReference type="EMBL" id="JAFIQS010000005">
    <property type="protein sequence ID" value="KAG5168939.1"/>
    <property type="molecule type" value="Genomic_DNA"/>
</dbReference>
<gene>
    <name evidence="1" type="ORF">JR316_005493</name>
</gene>
<accession>A0A8H7Y0D6</accession>